<name>A0A6A5VJ06_9PLEO</name>
<sequence length="62" mass="7354">MVEEHSLLPTNHFRARKKRLLSFRKYLLDPQSQPVIRQRKVLSLISFNIKGAYNSVCKDRLI</sequence>
<dbReference type="AlphaFoldDB" id="A0A6A5VJ06"/>
<dbReference type="EMBL" id="ML976664">
    <property type="protein sequence ID" value="KAF1977204.1"/>
    <property type="molecule type" value="Genomic_DNA"/>
</dbReference>
<dbReference type="Proteomes" id="UP000800036">
    <property type="component" value="Unassembled WGS sequence"/>
</dbReference>
<gene>
    <name evidence="1" type="ORF">BU23DRAFT_662794</name>
</gene>
<keyword evidence="2" id="KW-1185">Reference proteome</keyword>
<proteinExistence type="predicted"/>
<evidence type="ECO:0000313" key="2">
    <source>
        <dbReference type="Proteomes" id="UP000800036"/>
    </source>
</evidence>
<reference evidence="1" key="1">
    <citation type="journal article" date="2020" name="Stud. Mycol.">
        <title>101 Dothideomycetes genomes: a test case for predicting lifestyles and emergence of pathogens.</title>
        <authorList>
            <person name="Haridas S."/>
            <person name="Albert R."/>
            <person name="Binder M."/>
            <person name="Bloem J."/>
            <person name="Labutti K."/>
            <person name="Salamov A."/>
            <person name="Andreopoulos B."/>
            <person name="Baker S."/>
            <person name="Barry K."/>
            <person name="Bills G."/>
            <person name="Bluhm B."/>
            <person name="Cannon C."/>
            <person name="Castanera R."/>
            <person name="Culley D."/>
            <person name="Daum C."/>
            <person name="Ezra D."/>
            <person name="Gonzalez J."/>
            <person name="Henrissat B."/>
            <person name="Kuo A."/>
            <person name="Liang C."/>
            <person name="Lipzen A."/>
            <person name="Lutzoni F."/>
            <person name="Magnuson J."/>
            <person name="Mondo S."/>
            <person name="Nolan M."/>
            <person name="Ohm R."/>
            <person name="Pangilinan J."/>
            <person name="Park H.-J."/>
            <person name="Ramirez L."/>
            <person name="Alfaro M."/>
            <person name="Sun H."/>
            <person name="Tritt A."/>
            <person name="Yoshinaga Y."/>
            <person name="Zwiers L.-H."/>
            <person name="Turgeon B."/>
            <person name="Goodwin S."/>
            <person name="Spatafora J."/>
            <person name="Crous P."/>
            <person name="Grigoriev I."/>
        </authorList>
    </citation>
    <scope>NUCLEOTIDE SEQUENCE</scope>
    <source>
        <strain evidence="1">CBS 107.79</strain>
    </source>
</reference>
<evidence type="ECO:0008006" key="3">
    <source>
        <dbReference type="Google" id="ProtNLM"/>
    </source>
</evidence>
<organism evidence="1 2">
    <name type="scientific">Bimuria novae-zelandiae CBS 107.79</name>
    <dbReference type="NCBI Taxonomy" id="1447943"/>
    <lineage>
        <taxon>Eukaryota</taxon>
        <taxon>Fungi</taxon>
        <taxon>Dikarya</taxon>
        <taxon>Ascomycota</taxon>
        <taxon>Pezizomycotina</taxon>
        <taxon>Dothideomycetes</taxon>
        <taxon>Pleosporomycetidae</taxon>
        <taxon>Pleosporales</taxon>
        <taxon>Massarineae</taxon>
        <taxon>Didymosphaeriaceae</taxon>
        <taxon>Bimuria</taxon>
    </lineage>
</organism>
<protein>
    <recommendedName>
        <fullName evidence="3">Reverse transcriptase domain-containing protein</fullName>
    </recommendedName>
</protein>
<accession>A0A6A5VJ06</accession>
<evidence type="ECO:0000313" key="1">
    <source>
        <dbReference type="EMBL" id="KAF1977204.1"/>
    </source>
</evidence>
<dbReference type="OrthoDB" id="3261222at2759"/>